<evidence type="ECO:0000256" key="13">
    <source>
        <dbReference type="HAMAP-Rule" id="MF_00204"/>
    </source>
</evidence>
<dbReference type="InterPro" id="IPR004807">
    <property type="entry name" value="UvrB"/>
</dbReference>
<evidence type="ECO:0000256" key="7">
    <source>
        <dbReference type="ARBA" id="ARBA00022840"/>
    </source>
</evidence>
<dbReference type="GO" id="GO:0009432">
    <property type="term" value="P:SOS response"/>
    <property type="evidence" value="ECO:0007669"/>
    <property type="project" value="UniProtKB-UniRule"/>
</dbReference>
<dbReference type="InterPro" id="IPR024759">
    <property type="entry name" value="UvrB_YAD/RRR_dom"/>
</dbReference>
<keyword evidence="15" id="KW-0175">Coiled coil</keyword>
<feature type="domain" description="UVR" evidence="16">
    <location>
        <begin position="670"/>
        <end position="705"/>
    </location>
</feature>
<feature type="domain" description="Helicase C-terminal" evidence="18">
    <location>
        <begin position="453"/>
        <end position="619"/>
    </location>
</feature>
<keyword evidence="6 13" id="KW-0228">DNA excision</keyword>
<dbReference type="Pfam" id="PF12344">
    <property type="entry name" value="UvrB"/>
    <property type="match status" value="1"/>
</dbReference>
<comment type="subcellular location">
    <subcellularLocation>
        <location evidence="1 13 14">Cytoplasm</location>
    </subcellularLocation>
</comment>
<dbReference type="InterPro" id="IPR041471">
    <property type="entry name" value="UvrB_inter"/>
</dbReference>
<keyword evidence="3 13" id="KW-0963">Cytoplasm</keyword>
<evidence type="ECO:0000256" key="15">
    <source>
        <dbReference type="SAM" id="Coils"/>
    </source>
</evidence>
<dbReference type="CDD" id="cd17916">
    <property type="entry name" value="DEXHc_UvrB"/>
    <property type="match status" value="1"/>
</dbReference>
<evidence type="ECO:0000256" key="5">
    <source>
        <dbReference type="ARBA" id="ARBA00022763"/>
    </source>
</evidence>
<evidence type="ECO:0000256" key="14">
    <source>
        <dbReference type="RuleBase" id="RU003587"/>
    </source>
</evidence>
<dbReference type="InterPro" id="IPR006935">
    <property type="entry name" value="Helicase/UvrB_N"/>
</dbReference>
<dbReference type="AlphaFoldDB" id="A0A7G7YN50"/>
<dbReference type="SUPFAM" id="SSF52540">
    <property type="entry name" value="P-loop containing nucleoside triphosphate hydrolases"/>
    <property type="match status" value="2"/>
</dbReference>
<dbReference type="InterPro" id="IPR014001">
    <property type="entry name" value="Helicase_ATP-bd"/>
</dbReference>
<dbReference type="Pfam" id="PF17757">
    <property type="entry name" value="UvrB_inter"/>
    <property type="match status" value="1"/>
</dbReference>
<feature type="coiled-coil region" evidence="15">
    <location>
        <begin position="666"/>
        <end position="712"/>
    </location>
</feature>
<dbReference type="Pfam" id="PF02151">
    <property type="entry name" value="UVR"/>
    <property type="match status" value="1"/>
</dbReference>
<keyword evidence="9 13" id="KW-0234">DNA repair</keyword>
<dbReference type="InterPro" id="IPR001650">
    <property type="entry name" value="Helicase_C-like"/>
</dbReference>
<comment type="domain">
    <text evidence="13">The beta-hairpin motif is involved in DNA binding.</text>
</comment>
<dbReference type="SUPFAM" id="SSF46600">
    <property type="entry name" value="C-terminal UvrC-binding domain of UvrB"/>
    <property type="match status" value="1"/>
</dbReference>
<dbReference type="Pfam" id="PF00271">
    <property type="entry name" value="Helicase_C"/>
    <property type="match status" value="1"/>
</dbReference>
<evidence type="ECO:0000256" key="1">
    <source>
        <dbReference type="ARBA" id="ARBA00004496"/>
    </source>
</evidence>
<comment type="similarity">
    <text evidence="2 13 14">Belongs to the UvrB family.</text>
</comment>
<keyword evidence="7 13" id="KW-0067">ATP-binding</keyword>
<dbReference type="PROSITE" id="PS51192">
    <property type="entry name" value="HELICASE_ATP_BIND_1"/>
    <property type="match status" value="1"/>
</dbReference>
<dbReference type="CDD" id="cd18790">
    <property type="entry name" value="SF2_C_UvrB"/>
    <property type="match status" value="1"/>
</dbReference>
<dbReference type="RefSeq" id="WP_186277174.1">
    <property type="nucleotide sequence ID" value="NZ_CP046883.1"/>
</dbReference>
<dbReference type="Gene3D" id="3.40.50.300">
    <property type="entry name" value="P-loop containing nucleotide triphosphate hydrolases"/>
    <property type="match status" value="3"/>
</dbReference>
<dbReference type="PANTHER" id="PTHR24029">
    <property type="entry name" value="UVRABC SYSTEM PROTEIN B"/>
    <property type="match status" value="1"/>
</dbReference>
<name>A0A7G7YN50_9CORY</name>
<feature type="domain" description="Helicase ATP-binding" evidence="17">
    <location>
        <begin position="49"/>
        <end position="192"/>
    </location>
</feature>
<evidence type="ECO:0000256" key="4">
    <source>
        <dbReference type="ARBA" id="ARBA00022741"/>
    </source>
</evidence>
<keyword evidence="4 13" id="KW-0547">Nucleotide-binding</keyword>
<dbReference type="GO" id="GO:0005737">
    <property type="term" value="C:cytoplasm"/>
    <property type="evidence" value="ECO:0007669"/>
    <property type="project" value="UniProtKB-SubCell"/>
</dbReference>
<dbReference type="Pfam" id="PF04851">
    <property type="entry name" value="ResIII"/>
    <property type="match status" value="1"/>
</dbReference>
<dbReference type="GO" id="GO:0009380">
    <property type="term" value="C:excinuclease repair complex"/>
    <property type="evidence" value="ECO:0007669"/>
    <property type="project" value="InterPro"/>
</dbReference>
<evidence type="ECO:0000259" key="18">
    <source>
        <dbReference type="PROSITE" id="PS51194"/>
    </source>
</evidence>
<dbReference type="InterPro" id="IPR036876">
    <property type="entry name" value="UVR_dom_sf"/>
</dbReference>
<proteinExistence type="inferred from homology"/>
<dbReference type="NCBIfam" id="TIGR00631">
    <property type="entry name" value="uvrb"/>
    <property type="match status" value="1"/>
</dbReference>
<dbReference type="KEGG" id="cans:GP473_03815"/>
<organism evidence="19 20">
    <name type="scientific">Corynebacterium anserum</name>
    <dbReference type="NCBI Taxonomy" id="2684406"/>
    <lineage>
        <taxon>Bacteria</taxon>
        <taxon>Bacillati</taxon>
        <taxon>Actinomycetota</taxon>
        <taxon>Actinomycetes</taxon>
        <taxon>Mycobacteriales</taxon>
        <taxon>Corynebacteriaceae</taxon>
        <taxon>Corynebacterium</taxon>
    </lineage>
</organism>
<feature type="binding site" evidence="13">
    <location>
        <begin position="62"/>
        <end position="69"/>
    </location>
    <ligand>
        <name>ATP</name>
        <dbReference type="ChEBI" id="CHEBI:30616"/>
    </ligand>
</feature>
<sequence>MAFAAERPELSYSEFRPVGDIERADGKFQVISEYEPAGDQPKAIEELASRIDKGERDIVLLGATGTGKSATAAWLIEKVQRPTLVMAPNKTLAAQLANELRSLLPNNAVEYFVSYYDYYQPEAYIAQTDTYIEKDSSINEDVERLRHSATSALLSRRDVVVVSSVSCIYGLGTPQSYLDRSVWLKVNEEVERDRFLRLLVDIQYSRNDVSFTRGSFRVKGDTVDIIPAYEELAVRVEFFGDEIDALYFIHPLTGEIIRQVEELRIFPATHYVAGPERMEKAMQSIREELAQRLEELENRGKLLEAQRLRMRTEYDLEMIQQVGFTSGIENYSRHIDGREAGSAPATLIDYFPEDFLTIIDESHVTVPQIGGMFEGDASRKRNLVEHGFRLPSALDNRPLTWEEFDDRKGQCVYMSATPGDYEIAAAGGEFVEQVIRPTGLVDPKVEVRPTEGQIDDLIEEIRQRTDKQERVLVTTLTKRMAEDLTDYLVEHGVKVRYMHSDIDTLKRVELLRQLRLGEFDVLVGINLLREGLDLPEVSLVAILDADKEGFLRSTRSLIQTIGRAARNVSGEVIMYADKVTESMQFAIDETERRREKQIAYNREHGIDPQPLRKKIADILDQVAEFSGAAGDEALLKKANVRADETLAEMSGGVSGFGSQGGQNLARPELEQLIASLTLQMKEAARELRFELAGRLRDEIADLKKELKGMKEAGM</sequence>
<evidence type="ECO:0000256" key="11">
    <source>
        <dbReference type="ARBA" id="ARBA00026033"/>
    </source>
</evidence>
<feature type="coiled-coil region" evidence="15">
    <location>
        <begin position="279"/>
        <end position="313"/>
    </location>
</feature>
<dbReference type="FunFam" id="3.40.50.300:FF:000477">
    <property type="entry name" value="UvrABC system protein B"/>
    <property type="match status" value="1"/>
</dbReference>
<comment type="subunit">
    <text evidence="11 13 14">Forms a heterotetramer with UvrA during the search for lesions. Interacts with UvrC in an incision complex.</text>
</comment>
<dbReference type="FunFam" id="3.40.50.300:FF:000257">
    <property type="entry name" value="UvrABC system protein B"/>
    <property type="match status" value="1"/>
</dbReference>
<dbReference type="NCBIfam" id="NF003673">
    <property type="entry name" value="PRK05298.1"/>
    <property type="match status" value="1"/>
</dbReference>
<evidence type="ECO:0000256" key="3">
    <source>
        <dbReference type="ARBA" id="ARBA00022490"/>
    </source>
</evidence>
<evidence type="ECO:0000313" key="19">
    <source>
        <dbReference type="EMBL" id="QNH95920.1"/>
    </source>
</evidence>
<dbReference type="Gene3D" id="4.10.860.10">
    <property type="entry name" value="UVR domain"/>
    <property type="match status" value="1"/>
</dbReference>
<evidence type="ECO:0000256" key="8">
    <source>
        <dbReference type="ARBA" id="ARBA00022881"/>
    </source>
</evidence>
<dbReference type="GO" id="GO:0009381">
    <property type="term" value="F:excinuclease ABC activity"/>
    <property type="evidence" value="ECO:0007669"/>
    <property type="project" value="UniProtKB-UniRule"/>
</dbReference>
<dbReference type="InterPro" id="IPR001943">
    <property type="entry name" value="UVR_dom"/>
</dbReference>
<evidence type="ECO:0000256" key="2">
    <source>
        <dbReference type="ARBA" id="ARBA00008533"/>
    </source>
</evidence>
<keyword evidence="20" id="KW-1185">Reference proteome</keyword>
<evidence type="ECO:0000256" key="12">
    <source>
        <dbReference type="ARBA" id="ARBA00029504"/>
    </source>
</evidence>
<evidence type="ECO:0000259" key="16">
    <source>
        <dbReference type="PROSITE" id="PS50151"/>
    </source>
</evidence>
<evidence type="ECO:0000259" key="17">
    <source>
        <dbReference type="PROSITE" id="PS51192"/>
    </source>
</evidence>
<keyword evidence="8 13" id="KW-0267">Excision nuclease</keyword>
<protein>
    <recommendedName>
        <fullName evidence="12 13">UvrABC system protein B</fullName>
        <shortName evidence="13">Protein UvrB</shortName>
    </recommendedName>
    <alternativeName>
        <fullName evidence="13">Excinuclease ABC subunit B</fullName>
    </alternativeName>
</protein>
<dbReference type="HAMAP" id="MF_00204">
    <property type="entry name" value="UvrB"/>
    <property type="match status" value="1"/>
</dbReference>
<dbReference type="InterPro" id="IPR027417">
    <property type="entry name" value="P-loop_NTPase"/>
</dbReference>
<evidence type="ECO:0000313" key="20">
    <source>
        <dbReference type="Proteomes" id="UP000515275"/>
    </source>
</evidence>
<dbReference type="PANTHER" id="PTHR24029:SF0">
    <property type="entry name" value="UVRABC SYSTEM PROTEIN B"/>
    <property type="match status" value="1"/>
</dbReference>
<evidence type="ECO:0000256" key="6">
    <source>
        <dbReference type="ARBA" id="ARBA00022769"/>
    </source>
</evidence>
<dbReference type="EMBL" id="CP046883">
    <property type="protein sequence ID" value="QNH95920.1"/>
    <property type="molecule type" value="Genomic_DNA"/>
</dbReference>
<dbReference type="GO" id="GO:0006289">
    <property type="term" value="P:nucleotide-excision repair"/>
    <property type="evidence" value="ECO:0007669"/>
    <property type="project" value="UniProtKB-UniRule"/>
</dbReference>
<dbReference type="GO" id="GO:0003677">
    <property type="term" value="F:DNA binding"/>
    <property type="evidence" value="ECO:0007669"/>
    <property type="project" value="UniProtKB-UniRule"/>
</dbReference>
<reference evidence="19 20" key="1">
    <citation type="submission" date="2019-12" db="EMBL/GenBank/DDBJ databases">
        <title>Corynebacterium sp. nov., isolated from feces of the Anser Albifrons in China.</title>
        <authorList>
            <person name="Liu Q."/>
        </authorList>
    </citation>
    <scope>NUCLEOTIDE SEQUENCE [LARGE SCALE GENOMIC DNA]</scope>
    <source>
        <strain evidence="19 20">23H37-10</strain>
    </source>
</reference>
<feature type="short sequence motif" description="Beta-hairpin" evidence="13">
    <location>
        <begin position="115"/>
        <end position="138"/>
    </location>
</feature>
<dbReference type="GO" id="GO:0005524">
    <property type="term" value="F:ATP binding"/>
    <property type="evidence" value="ECO:0007669"/>
    <property type="project" value="UniProtKB-UniRule"/>
</dbReference>
<evidence type="ECO:0000256" key="10">
    <source>
        <dbReference type="ARBA" id="ARBA00023236"/>
    </source>
</evidence>
<dbReference type="PROSITE" id="PS51194">
    <property type="entry name" value="HELICASE_CTER"/>
    <property type="match status" value="1"/>
</dbReference>
<gene>
    <name evidence="13 19" type="primary">uvrB</name>
    <name evidence="19" type="ORF">GP473_03815</name>
</gene>
<dbReference type="SMART" id="SM00490">
    <property type="entry name" value="HELICc"/>
    <property type="match status" value="1"/>
</dbReference>
<accession>A0A7G7YN50</accession>
<dbReference type="PROSITE" id="PS50151">
    <property type="entry name" value="UVR"/>
    <property type="match status" value="1"/>
</dbReference>
<keyword evidence="10 13" id="KW-0742">SOS response</keyword>
<dbReference type="SMART" id="SM00487">
    <property type="entry name" value="DEXDc"/>
    <property type="match status" value="1"/>
</dbReference>
<dbReference type="GO" id="GO:0016887">
    <property type="term" value="F:ATP hydrolysis activity"/>
    <property type="evidence" value="ECO:0007669"/>
    <property type="project" value="InterPro"/>
</dbReference>
<dbReference type="Proteomes" id="UP000515275">
    <property type="component" value="Chromosome"/>
</dbReference>
<keyword evidence="5 13" id="KW-0227">DNA damage</keyword>
<evidence type="ECO:0000256" key="9">
    <source>
        <dbReference type="ARBA" id="ARBA00023204"/>
    </source>
</evidence>
<comment type="function">
    <text evidence="13">The UvrABC repair system catalyzes the recognition and processing of DNA lesions. A damage recognition complex composed of 2 UvrA and 2 UvrB subunits scans DNA for abnormalities. Upon binding of the UvrA(2)B(2) complex to a putative damaged site, the DNA wraps around one UvrB monomer. DNA wrap is dependent on ATP binding by UvrB and probably causes local melting of the DNA helix, facilitating insertion of UvrB beta-hairpin between the DNA strands. Then UvrB probes one DNA strand for the presence of a lesion. If a lesion is found the UvrA subunits dissociate and the UvrB-DNA preincision complex is formed. This complex is subsequently bound by UvrC and the second UvrB is released. If no lesion is found, the DNA wraps around the other UvrB subunit that will check the other stand for damage.</text>
</comment>